<evidence type="ECO:0000313" key="3">
    <source>
        <dbReference type="Proteomes" id="UP000825933"/>
    </source>
</evidence>
<proteinExistence type="predicted"/>
<keyword evidence="1" id="KW-0472">Membrane</keyword>
<feature type="transmembrane region" description="Helical" evidence="1">
    <location>
        <begin position="74"/>
        <end position="94"/>
    </location>
</feature>
<protein>
    <submittedName>
        <fullName evidence="2">Zinc ribbon domain-containing protein</fullName>
    </submittedName>
</protein>
<reference evidence="3" key="1">
    <citation type="journal article" date="2022" name="Microbiol. Resour. Announc.">
        <title>Draft Genome Sequence of a Methanogenic Archaeon from West Spitsbergen Permafrost.</title>
        <authorList>
            <person name="Trubitsyn V."/>
            <person name="Rivkina E."/>
            <person name="Shcherbakova V."/>
        </authorList>
    </citation>
    <scope>NUCLEOTIDE SEQUENCE [LARGE SCALE GENOMIC DNA]</scope>
    <source>
        <strain evidence="3">VT</strain>
    </source>
</reference>
<organism evidence="2 3">
    <name type="scientific">Methanobacterium spitsbergense</name>
    <dbReference type="NCBI Taxonomy" id="2874285"/>
    <lineage>
        <taxon>Archaea</taxon>
        <taxon>Methanobacteriati</taxon>
        <taxon>Methanobacteriota</taxon>
        <taxon>Methanomada group</taxon>
        <taxon>Methanobacteria</taxon>
        <taxon>Methanobacteriales</taxon>
        <taxon>Methanobacteriaceae</taxon>
        <taxon>Methanobacterium</taxon>
    </lineage>
</organism>
<evidence type="ECO:0000313" key="2">
    <source>
        <dbReference type="EMBL" id="MBZ2166639.1"/>
    </source>
</evidence>
<evidence type="ECO:0000256" key="1">
    <source>
        <dbReference type="SAM" id="Phobius"/>
    </source>
</evidence>
<dbReference type="Proteomes" id="UP000825933">
    <property type="component" value="Unassembled WGS sequence"/>
</dbReference>
<dbReference type="EMBL" id="JAIOUQ010000014">
    <property type="protein sequence ID" value="MBZ2166639.1"/>
    <property type="molecule type" value="Genomic_DNA"/>
</dbReference>
<dbReference type="RefSeq" id="WP_223792186.1">
    <property type="nucleotide sequence ID" value="NZ_JAIOUQ010000014.1"/>
</dbReference>
<gene>
    <name evidence="2" type="ORF">K8N75_11375</name>
</gene>
<dbReference type="AlphaFoldDB" id="A0A8T5V0X6"/>
<feature type="transmembrane region" description="Helical" evidence="1">
    <location>
        <begin position="43"/>
        <end position="62"/>
    </location>
</feature>
<comment type="caution">
    <text evidence="2">The sequence shown here is derived from an EMBL/GenBank/DDBJ whole genome shotgun (WGS) entry which is preliminary data.</text>
</comment>
<accession>A0A8T5V0X6</accession>
<name>A0A8T5V0X6_9EURY</name>
<keyword evidence="3" id="KW-1185">Reference proteome</keyword>
<keyword evidence="1" id="KW-1133">Transmembrane helix</keyword>
<keyword evidence="1" id="KW-0812">Transmembrane</keyword>
<sequence length="96" mass="10526">MYCKECGAKIEDGKFCSECGANLKPVPPKQKERQPVSVHTADILLTLIIPILGIFIGIDYLLKNKGEGERGIGIIILSLFLILIYGAILIMIGIRI</sequence>